<dbReference type="PATRIC" id="fig|797114.5.peg.2860"/>
<proteinExistence type="predicted"/>
<comment type="caution">
    <text evidence="2">The sequence shown here is derived from an EMBL/GenBank/DDBJ whole genome shotgun (WGS) entry which is preliminary data.</text>
</comment>
<name>M0CM82_9EURY</name>
<evidence type="ECO:0000256" key="1">
    <source>
        <dbReference type="SAM" id="MobiDB-lite"/>
    </source>
</evidence>
<feature type="region of interest" description="Disordered" evidence="1">
    <location>
        <begin position="1"/>
        <end position="40"/>
    </location>
</feature>
<reference evidence="2 3" key="1">
    <citation type="journal article" date="2014" name="PLoS Genet.">
        <title>Phylogenetically driven sequencing of extremely halophilic archaea reveals strategies for static and dynamic osmo-response.</title>
        <authorList>
            <person name="Becker E.A."/>
            <person name="Seitzer P.M."/>
            <person name="Tritt A."/>
            <person name="Larsen D."/>
            <person name="Krusor M."/>
            <person name="Yao A.I."/>
            <person name="Wu D."/>
            <person name="Madern D."/>
            <person name="Eisen J.A."/>
            <person name="Darling A.E."/>
            <person name="Facciotti M.T."/>
        </authorList>
    </citation>
    <scope>NUCLEOTIDE SEQUENCE [LARGE SCALE GENOMIC DNA]</scope>
    <source>
        <strain evidence="2 3">2-9-1</strain>
    </source>
</reference>
<dbReference type="RefSeq" id="WP_006884484.1">
    <property type="nucleotide sequence ID" value="NZ_AOIU01000032.1"/>
</dbReference>
<protein>
    <submittedName>
        <fullName evidence="2">Uncharacterized protein</fullName>
    </submittedName>
</protein>
<evidence type="ECO:0000313" key="3">
    <source>
        <dbReference type="Proteomes" id="UP000011626"/>
    </source>
</evidence>
<feature type="compositionally biased region" description="Basic and acidic residues" evidence="1">
    <location>
        <begin position="15"/>
        <end position="30"/>
    </location>
</feature>
<evidence type="ECO:0000313" key="2">
    <source>
        <dbReference type="EMBL" id="ELZ23743.1"/>
    </source>
</evidence>
<sequence length="64" mass="6954">METTDESAEGGRSSVDADDRAAERDFEERPGIAAHSATETRTVLTEADNCDGWIATDLTVEPRQ</sequence>
<dbReference type="OrthoDB" id="204433at2157"/>
<gene>
    <name evidence="2" type="ORF">C475_14068</name>
</gene>
<dbReference type="AlphaFoldDB" id="M0CM82"/>
<dbReference type="Proteomes" id="UP000011626">
    <property type="component" value="Unassembled WGS sequence"/>
</dbReference>
<dbReference type="EMBL" id="AOIU01000032">
    <property type="protein sequence ID" value="ELZ23743.1"/>
    <property type="molecule type" value="Genomic_DNA"/>
</dbReference>
<keyword evidence="3" id="KW-1185">Reference proteome</keyword>
<organism evidence="2 3">
    <name type="scientific">Halosimplex carlsbadense 2-9-1</name>
    <dbReference type="NCBI Taxonomy" id="797114"/>
    <lineage>
        <taxon>Archaea</taxon>
        <taxon>Methanobacteriati</taxon>
        <taxon>Methanobacteriota</taxon>
        <taxon>Stenosarchaea group</taxon>
        <taxon>Halobacteria</taxon>
        <taxon>Halobacteriales</taxon>
        <taxon>Haloarculaceae</taxon>
        <taxon>Halosimplex</taxon>
    </lineage>
</organism>
<accession>M0CM82</accession>